<sequence length="509" mass="55707">MTEQKARISKMGYTNSSWVSYTKLSPNHSGQRTHNIDRITPHCVVGQCTAEGLGDWFAKSSTQASSNYGIDRDGRVGMYVEEKNRSWCSSSNANDQRAITIECASDTTEPYAFRDVAYQKLITLCVDICKRNGKTKLIWFGDKNKTLNYTPKSGEMILTVHRWFANKSCPGNWMYARMGDLAKQVTAQLGGSGTDSKGGATTTQGTQATVFSGKSEADVVKSVGALFTADQKKSGILASVSMAQFILESGYGKSELAQKANNVFGMKKSLSGNTWSGSSWDGKSVYTKQTKEQNADGSYVTITADFRKYKCVEDSIADHSAYLLGAKNGSKQRYAGLKGCTDYKKAAQIIKDGGYATSLAYVENLRSIIERWNLTQFDVKSSGSSDTTVQWYRVRKTWADATSQLGAYKVLANARKKADENPGYSVFDVNGVNIYTPKTTSAVPFLVRVNIFDLNIRKGPGTDYARTGRYTGKGVFTFVEVKSGKGSTAGWGRLKSGAGWISLDYASKL</sequence>
<dbReference type="InterPro" id="IPR051056">
    <property type="entry name" value="Glycosyl_Hydrolase_73"/>
</dbReference>
<dbReference type="Pfam" id="PF01832">
    <property type="entry name" value="Glucosaminidase"/>
    <property type="match status" value="1"/>
</dbReference>
<keyword evidence="1" id="KW-0929">Antimicrobial</keyword>
<dbReference type="SUPFAM" id="SSF55846">
    <property type="entry name" value="N-acetylmuramoyl-L-alanine amidase-like"/>
    <property type="match status" value="1"/>
</dbReference>
<dbReference type="Gene3D" id="1.10.530.10">
    <property type="match status" value="1"/>
</dbReference>
<dbReference type="EMBL" id="BK015602">
    <property type="protein sequence ID" value="DAE15267.1"/>
    <property type="molecule type" value="Genomic_DNA"/>
</dbReference>
<feature type="domain" description="Mannosyl-glycoprotein endo-beta-N-acetylglucosamidase-like" evidence="4">
    <location>
        <begin position="209"/>
        <end position="378"/>
    </location>
</feature>
<dbReference type="PANTHER" id="PTHR33308">
    <property type="entry name" value="PEPTIDOGLYCAN HYDROLASE FLGJ"/>
    <property type="match status" value="1"/>
</dbReference>
<dbReference type="GO" id="GO:0004040">
    <property type="term" value="F:amidase activity"/>
    <property type="evidence" value="ECO:0007669"/>
    <property type="project" value="InterPro"/>
</dbReference>
<dbReference type="GO" id="GO:0001897">
    <property type="term" value="P:symbiont-mediated cytolysis of host cell"/>
    <property type="evidence" value="ECO:0007669"/>
    <property type="project" value="UniProtKB-ARBA"/>
</dbReference>
<dbReference type="InterPro" id="IPR002901">
    <property type="entry name" value="MGlyc_endo_b_GlcNAc-like_dom"/>
</dbReference>
<organism evidence="5">
    <name type="scientific">Siphoviridae sp. ctUGR26</name>
    <dbReference type="NCBI Taxonomy" id="2825527"/>
    <lineage>
        <taxon>Viruses</taxon>
        <taxon>Duplodnaviria</taxon>
        <taxon>Heunggongvirae</taxon>
        <taxon>Uroviricota</taxon>
        <taxon>Caudoviricetes</taxon>
    </lineage>
</organism>
<keyword evidence="3" id="KW-0378">Hydrolase</keyword>
<dbReference type="Pfam" id="PF01510">
    <property type="entry name" value="Amidase_2"/>
    <property type="match status" value="1"/>
</dbReference>
<proteinExistence type="predicted"/>
<dbReference type="GO" id="GO:0009253">
    <property type="term" value="P:peptidoglycan catabolic process"/>
    <property type="evidence" value="ECO:0007669"/>
    <property type="project" value="InterPro"/>
</dbReference>
<name>A0A8S5Q8Y7_9CAUD</name>
<evidence type="ECO:0000256" key="3">
    <source>
        <dbReference type="ARBA" id="ARBA00022801"/>
    </source>
</evidence>
<dbReference type="GO" id="GO:0008745">
    <property type="term" value="F:N-acetylmuramoyl-L-alanine amidase activity"/>
    <property type="evidence" value="ECO:0007669"/>
    <property type="project" value="InterPro"/>
</dbReference>
<dbReference type="GO" id="GO:0042742">
    <property type="term" value="P:defense response to bacterium"/>
    <property type="evidence" value="ECO:0007669"/>
    <property type="project" value="UniProtKB-KW"/>
</dbReference>
<protein>
    <submittedName>
        <fullName evidence="5">Muramidase (Flagellum-specific)</fullName>
    </submittedName>
</protein>
<evidence type="ECO:0000313" key="5">
    <source>
        <dbReference type="EMBL" id="DAE15267.1"/>
    </source>
</evidence>
<dbReference type="PANTHER" id="PTHR33308:SF9">
    <property type="entry name" value="PEPTIDOGLYCAN HYDROLASE FLGJ"/>
    <property type="match status" value="1"/>
</dbReference>
<reference evidence="5" key="1">
    <citation type="journal article" date="2021" name="Proc. Natl. Acad. Sci. U.S.A.">
        <title>A Catalog of Tens of Thousands of Viruses from Human Metagenomes Reveals Hidden Associations with Chronic Diseases.</title>
        <authorList>
            <person name="Tisza M.J."/>
            <person name="Buck C.B."/>
        </authorList>
    </citation>
    <scope>NUCLEOTIDE SEQUENCE</scope>
    <source>
        <strain evidence="5">CtUGR26</strain>
    </source>
</reference>
<evidence type="ECO:0000256" key="2">
    <source>
        <dbReference type="ARBA" id="ARBA00022638"/>
    </source>
</evidence>
<accession>A0A8S5Q8Y7</accession>
<dbReference type="Gene3D" id="3.40.80.10">
    <property type="entry name" value="Peptidoglycan recognition protein-like"/>
    <property type="match status" value="1"/>
</dbReference>
<keyword evidence="2" id="KW-0081">Bacteriolytic enzyme</keyword>
<evidence type="ECO:0000259" key="4">
    <source>
        <dbReference type="SMART" id="SM00047"/>
    </source>
</evidence>
<dbReference type="InterPro" id="IPR002502">
    <property type="entry name" value="Amidase_domain"/>
</dbReference>
<evidence type="ECO:0000256" key="1">
    <source>
        <dbReference type="ARBA" id="ARBA00022529"/>
    </source>
</evidence>
<dbReference type="Gene3D" id="4.10.80.30">
    <property type="entry name" value="DNA polymerase, domain 6"/>
    <property type="match status" value="1"/>
</dbReference>
<dbReference type="InterPro" id="IPR036505">
    <property type="entry name" value="Amidase/PGRP_sf"/>
</dbReference>
<dbReference type="SMART" id="SM00047">
    <property type="entry name" value="LYZ2"/>
    <property type="match status" value="1"/>
</dbReference>